<keyword evidence="2" id="KW-1185">Reference proteome</keyword>
<accession>A0ACC0Y886</accession>
<sequence length="276" mass="31920">MDRLRPRQRPVFTGFTEPEVEKMEKLVVESKEELLSKEFCQKVAKSFNISAGRAGKPIIKWTLVHSWFKSRQQDNPSKIASSANVPKNVSVVPEACPPTKERESSQEPRGAFLDMIMKLLDIGVKVHNCTFLNKAGEKLSDLSELEFEARSSKDGAWYDVEMFLAHRFISSGEAEVCVRFVGFGAEEDEWVNVKKAVRERSVPLEHSDCHKLKGGDLVLCFQERRDQAIYYDAHIVEIQRRMHDIRGCRCLFLIRYNHDNTEERVRLRRLCTRPTF</sequence>
<evidence type="ECO:0000313" key="2">
    <source>
        <dbReference type="Proteomes" id="UP001163603"/>
    </source>
</evidence>
<reference evidence="2" key="1">
    <citation type="journal article" date="2023" name="G3 (Bethesda)">
        <title>Genome assembly and association tests identify interacting loci associated with vigor, precocity, and sex in interspecific pistachio rootstocks.</title>
        <authorList>
            <person name="Palmer W."/>
            <person name="Jacygrad E."/>
            <person name="Sagayaradj S."/>
            <person name="Cavanaugh K."/>
            <person name="Han R."/>
            <person name="Bertier L."/>
            <person name="Beede B."/>
            <person name="Kafkas S."/>
            <person name="Golino D."/>
            <person name="Preece J."/>
            <person name="Michelmore R."/>
        </authorList>
    </citation>
    <scope>NUCLEOTIDE SEQUENCE [LARGE SCALE GENOMIC DNA]</scope>
</reference>
<dbReference type="Proteomes" id="UP001163603">
    <property type="component" value="Chromosome 8"/>
</dbReference>
<organism evidence="1 2">
    <name type="scientific">Pistacia integerrima</name>
    <dbReference type="NCBI Taxonomy" id="434235"/>
    <lineage>
        <taxon>Eukaryota</taxon>
        <taxon>Viridiplantae</taxon>
        <taxon>Streptophyta</taxon>
        <taxon>Embryophyta</taxon>
        <taxon>Tracheophyta</taxon>
        <taxon>Spermatophyta</taxon>
        <taxon>Magnoliopsida</taxon>
        <taxon>eudicotyledons</taxon>
        <taxon>Gunneridae</taxon>
        <taxon>Pentapetalae</taxon>
        <taxon>rosids</taxon>
        <taxon>malvids</taxon>
        <taxon>Sapindales</taxon>
        <taxon>Anacardiaceae</taxon>
        <taxon>Pistacia</taxon>
    </lineage>
</organism>
<protein>
    <submittedName>
        <fullName evidence="1">Uncharacterized protein</fullName>
    </submittedName>
</protein>
<proteinExistence type="predicted"/>
<dbReference type="EMBL" id="CM047743">
    <property type="protein sequence ID" value="KAJ0030548.1"/>
    <property type="molecule type" value="Genomic_DNA"/>
</dbReference>
<gene>
    <name evidence="1" type="ORF">Pint_12866</name>
</gene>
<name>A0ACC0Y886_9ROSI</name>
<comment type="caution">
    <text evidence="1">The sequence shown here is derived from an EMBL/GenBank/DDBJ whole genome shotgun (WGS) entry which is preliminary data.</text>
</comment>
<evidence type="ECO:0000313" key="1">
    <source>
        <dbReference type="EMBL" id="KAJ0030548.1"/>
    </source>
</evidence>